<protein>
    <submittedName>
        <fullName evidence="2">Uncharacterized protein</fullName>
    </submittedName>
</protein>
<comment type="caution">
    <text evidence="2">The sequence shown here is derived from an EMBL/GenBank/DDBJ whole genome shotgun (WGS) entry which is preliminary data.</text>
</comment>
<evidence type="ECO:0000313" key="2">
    <source>
        <dbReference type="EMBL" id="OMJ76946.1"/>
    </source>
</evidence>
<dbReference type="EMBL" id="MPUH01000602">
    <property type="protein sequence ID" value="OMJ76946.1"/>
    <property type="molecule type" value="Genomic_DNA"/>
</dbReference>
<dbReference type="AlphaFoldDB" id="A0A1R2BJL6"/>
<dbReference type="Proteomes" id="UP000187209">
    <property type="component" value="Unassembled WGS sequence"/>
</dbReference>
<feature type="region of interest" description="Disordered" evidence="1">
    <location>
        <begin position="51"/>
        <end position="89"/>
    </location>
</feature>
<evidence type="ECO:0000256" key="1">
    <source>
        <dbReference type="SAM" id="MobiDB-lite"/>
    </source>
</evidence>
<gene>
    <name evidence="2" type="ORF">SteCoe_23571</name>
</gene>
<evidence type="ECO:0000313" key="3">
    <source>
        <dbReference type="Proteomes" id="UP000187209"/>
    </source>
</evidence>
<name>A0A1R2BJL6_9CILI</name>
<reference evidence="2 3" key="1">
    <citation type="submission" date="2016-11" db="EMBL/GenBank/DDBJ databases">
        <title>The macronuclear genome of Stentor coeruleus: a giant cell with tiny introns.</title>
        <authorList>
            <person name="Slabodnick M."/>
            <person name="Ruby J.G."/>
            <person name="Reiff S.B."/>
            <person name="Swart E.C."/>
            <person name="Gosai S."/>
            <person name="Prabakaran S."/>
            <person name="Witkowska E."/>
            <person name="Larue G.E."/>
            <person name="Fisher S."/>
            <person name="Freeman R.M."/>
            <person name="Gunawardena J."/>
            <person name="Chu W."/>
            <person name="Stover N.A."/>
            <person name="Gregory B.D."/>
            <person name="Nowacki M."/>
            <person name="Derisi J."/>
            <person name="Roy S.W."/>
            <person name="Marshall W.F."/>
            <person name="Sood P."/>
        </authorList>
    </citation>
    <scope>NUCLEOTIDE SEQUENCE [LARGE SCALE GENOMIC DNA]</scope>
    <source>
        <strain evidence="2">WM001</strain>
    </source>
</reference>
<organism evidence="2 3">
    <name type="scientific">Stentor coeruleus</name>
    <dbReference type="NCBI Taxonomy" id="5963"/>
    <lineage>
        <taxon>Eukaryota</taxon>
        <taxon>Sar</taxon>
        <taxon>Alveolata</taxon>
        <taxon>Ciliophora</taxon>
        <taxon>Postciliodesmatophora</taxon>
        <taxon>Heterotrichea</taxon>
        <taxon>Heterotrichida</taxon>
        <taxon>Stentoridae</taxon>
        <taxon>Stentor</taxon>
    </lineage>
</organism>
<keyword evidence="3" id="KW-1185">Reference proteome</keyword>
<proteinExistence type="predicted"/>
<sequence>MDFSSSGSNWRFARIACRRSIKNPYCYNSNTAQTKKISEVKEILKKYLTPHESKDRSQDIGRSLESVKKAKSQKKQKLSPNRYDDDNVKDKPILFDAMKIHCRSPVLRIRKSKSKGITVKNDVSMKVQKLALTKSSGSRKRFRHRDSIRLENSSYSSYSDIFKVLVGKIPLK</sequence>
<accession>A0A1R2BJL6</accession>